<reference evidence="3 4" key="2">
    <citation type="submission" date="2017-08" db="EMBL/GenBank/DDBJ databases">
        <authorList>
            <person name="de Groot N.N."/>
        </authorList>
    </citation>
    <scope>NUCLEOTIDE SEQUENCE [LARGE SCALE GENOMIC DNA]</scope>
    <source>
        <strain evidence="3">Orrdi1</strain>
    </source>
</reference>
<dbReference type="Gene3D" id="1.10.260.40">
    <property type="entry name" value="lambda repressor-like DNA-binding domains"/>
    <property type="match status" value="1"/>
</dbReference>
<dbReference type="Pfam" id="PF01381">
    <property type="entry name" value="HTH_3"/>
    <property type="match status" value="1"/>
</dbReference>
<dbReference type="KEGG" id="odi:ODI_R3042"/>
<organism evidence="2 4">
    <name type="scientific">Orrella dioscoreae</name>
    <dbReference type="NCBI Taxonomy" id="1851544"/>
    <lineage>
        <taxon>Bacteria</taxon>
        <taxon>Pseudomonadati</taxon>
        <taxon>Pseudomonadota</taxon>
        <taxon>Betaproteobacteria</taxon>
        <taxon>Burkholderiales</taxon>
        <taxon>Alcaligenaceae</taxon>
        <taxon>Orrella</taxon>
    </lineage>
</organism>
<dbReference type="SMART" id="SM00530">
    <property type="entry name" value="HTH_XRE"/>
    <property type="match status" value="1"/>
</dbReference>
<dbReference type="Proteomes" id="UP000078558">
    <property type="component" value="Chromosome I"/>
</dbReference>
<gene>
    <name evidence="2" type="ORF">ODI_01769</name>
    <name evidence="3" type="ORF">ODI_R3042</name>
</gene>
<feature type="domain" description="HTH cro/C1-type" evidence="1">
    <location>
        <begin position="4"/>
        <end position="47"/>
    </location>
</feature>
<dbReference type="PROSITE" id="PS50943">
    <property type="entry name" value="HTH_CROC1"/>
    <property type="match status" value="1"/>
</dbReference>
<dbReference type="SUPFAM" id="SSF47413">
    <property type="entry name" value="lambda repressor-like DNA-binding domains"/>
    <property type="match status" value="1"/>
</dbReference>
<dbReference type="CDD" id="cd00093">
    <property type="entry name" value="HTH_XRE"/>
    <property type="match status" value="1"/>
</dbReference>
<dbReference type="RefSeq" id="WP_067754881.1">
    <property type="nucleotide sequence ID" value="NZ_LT907988.1"/>
</dbReference>
<reference evidence="2 4" key="1">
    <citation type="submission" date="2016-06" db="EMBL/GenBank/DDBJ databases">
        <authorList>
            <person name="Kjaerup R.B."/>
            <person name="Dalgaard T.S."/>
            <person name="Juul-Madsen H.R."/>
        </authorList>
    </citation>
    <scope>NUCLEOTIDE SEQUENCE [LARGE SCALE GENOMIC DNA]</scope>
    <source>
        <strain evidence="2">Orrdi1</strain>
    </source>
</reference>
<accession>A0A1C3K379</accession>
<dbReference type="STRING" id="1851544.ODI_01769"/>
<evidence type="ECO:0000313" key="3">
    <source>
        <dbReference type="EMBL" id="SOE50888.1"/>
    </source>
</evidence>
<keyword evidence="4" id="KW-1185">Reference proteome</keyword>
<proteinExistence type="predicted"/>
<dbReference type="GO" id="GO:0003677">
    <property type="term" value="F:DNA binding"/>
    <property type="evidence" value="ECO:0007669"/>
    <property type="project" value="InterPro"/>
</dbReference>
<evidence type="ECO:0000313" key="4">
    <source>
        <dbReference type="Proteomes" id="UP000078558"/>
    </source>
</evidence>
<dbReference type="InterPro" id="IPR010982">
    <property type="entry name" value="Lambda_DNA-bd_dom_sf"/>
</dbReference>
<dbReference type="AlphaFoldDB" id="A0A1C3K379"/>
<name>A0A1C3K379_9BURK</name>
<evidence type="ECO:0000259" key="1">
    <source>
        <dbReference type="PROSITE" id="PS50943"/>
    </source>
</evidence>
<dbReference type="OrthoDB" id="6446140at2"/>
<protein>
    <recommendedName>
        <fullName evidence="1">HTH cro/C1-type domain-containing protein</fullName>
    </recommendedName>
</protein>
<dbReference type="EMBL" id="LT907988">
    <property type="protein sequence ID" value="SOE50888.1"/>
    <property type="molecule type" value="Genomic_DNA"/>
</dbReference>
<dbReference type="EMBL" id="FLRC01000023">
    <property type="protein sequence ID" value="SBT25961.1"/>
    <property type="molecule type" value="Genomic_DNA"/>
</dbReference>
<sequence>MNPFKRIRIRLGLTQAEIASEVGKGQSNISHYETGRLNVPTDVAKALVALGKKKGKRVTLADLYGSSPREDK</sequence>
<evidence type="ECO:0000313" key="2">
    <source>
        <dbReference type="EMBL" id="SBT25961.1"/>
    </source>
</evidence>
<dbReference type="InterPro" id="IPR001387">
    <property type="entry name" value="Cro/C1-type_HTH"/>
</dbReference>